<feature type="non-terminal residue" evidence="1">
    <location>
        <position position="92"/>
    </location>
</feature>
<dbReference type="AlphaFoldDB" id="A0AAV2HBX8"/>
<organism evidence="1 2">
    <name type="scientific">Lymnaea stagnalis</name>
    <name type="common">Great pond snail</name>
    <name type="synonym">Helix stagnalis</name>
    <dbReference type="NCBI Taxonomy" id="6523"/>
    <lineage>
        <taxon>Eukaryota</taxon>
        <taxon>Metazoa</taxon>
        <taxon>Spiralia</taxon>
        <taxon>Lophotrochozoa</taxon>
        <taxon>Mollusca</taxon>
        <taxon>Gastropoda</taxon>
        <taxon>Heterobranchia</taxon>
        <taxon>Euthyneura</taxon>
        <taxon>Panpulmonata</taxon>
        <taxon>Hygrophila</taxon>
        <taxon>Lymnaeoidea</taxon>
        <taxon>Lymnaeidae</taxon>
        <taxon>Lymnaea</taxon>
    </lineage>
</organism>
<dbReference type="Proteomes" id="UP001497497">
    <property type="component" value="Unassembled WGS sequence"/>
</dbReference>
<sequence>MVRKAAEVKLSQIPLSNNSIKDRIEDMGKEILAQGVSDLISSPAKFSLQLDETIDVSNLSQLAVFVRYVKDDVIEGDFLFCKFFTTTKAADV</sequence>
<dbReference type="PANTHER" id="PTHR45913:SF19">
    <property type="entry name" value="LOW QUALITY PROTEIN: ZINC FINGER BED DOMAIN-CONTAINING PROTEIN 5-LIKE"/>
    <property type="match status" value="1"/>
</dbReference>
<gene>
    <name evidence="1" type="ORF">GSLYS_00004940001</name>
</gene>
<accession>A0AAV2HBX8</accession>
<dbReference type="EMBL" id="CAXITT010000076">
    <property type="protein sequence ID" value="CAL1530815.1"/>
    <property type="molecule type" value="Genomic_DNA"/>
</dbReference>
<protein>
    <submittedName>
        <fullName evidence="1">Uncharacterized protein</fullName>
    </submittedName>
</protein>
<evidence type="ECO:0000313" key="1">
    <source>
        <dbReference type="EMBL" id="CAL1530815.1"/>
    </source>
</evidence>
<comment type="caution">
    <text evidence="1">The sequence shown here is derived from an EMBL/GenBank/DDBJ whole genome shotgun (WGS) entry which is preliminary data.</text>
</comment>
<keyword evidence="2" id="KW-1185">Reference proteome</keyword>
<reference evidence="1 2" key="1">
    <citation type="submission" date="2024-04" db="EMBL/GenBank/DDBJ databases">
        <authorList>
            <consortium name="Genoscope - CEA"/>
            <person name="William W."/>
        </authorList>
    </citation>
    <scope>NUCLEOTIDE SEQUENCE [LARGE SCALE GENOMIC DNA]</scope>
</reference>
<proteinExistence type="predicted"/>
<name>A0AAV2HBX8_LYMST</name>
<evidence type="ECO:0000313" key="2">
    <source>
        <dbReference type="Proteomes" id="UP001497497"/>
    </source>
</evidence>
<dbReference type="PANTHER" id="PTHR45913">
    <property type="entry name" value="EPM2A-INTERACTING PROTEIN 1"/>
    <property type="match status" value="1"/>
</dbReference>